<dbReference type="RefSeq" id="WP_307235857.1">
    <property type="nucleotide sequence ID" value="NZ_JAUSUZ010000001.1"/>
</dbReference>
<dbReference type="AlphaFoldDB" id="A0AAE3VVJ8"/>
<dbReference type="Gene3D" id="3.40.50.1240">
    <property type="entry name" value="Phosphoglycerate mutase-like"/>
    <property type="match status" value="1"/>
</dbReference>
<comment type="caution">
    <text evidence="2">The sequence shown here is derived from an EMBL/GenBank/DDBJ whole genome shotgun (WGS) entry which is preliminary data.</text>
</comment>
<evidence type="ECO:0000256" key="1">
    <source>
        <dbReference type="SAM" id="MobiDB-lite"/>
    </source>
</evidence>
<feature type="region of interest" description="Disordered" evidence="1">
    <location>
        <begin position="24"/>
        <end position="43"/>
    </location>
</feature>
<name>A0AAE3VVJ8_9ACTN</name>
<proteinExistence type="predicted"/>
<dbReference type="InterPro" id="IPR013078">
    <property type="entry name" value="His_Pase_superF_clade-1"/>
</dbReference>
<dbReference type="EMBL" id="JAUSUZ010000001">
    <property type="protein sequence ID" value="MDQ0364445.1"/>
    <property type="molecule type" value="Genomic_DNA"/>
</dbReference>
<evidence type="ECO:0000313" key="3">
    <source>
        <dbReference type="Proteomes" id="UP001240236"/>
    </source>
</evidence>
<dbReference type="GO" id="GO:0016791">
    <property type="term" value="F:phosphatase activity"/>
    <property type="evidence" value="ECO:0007669"/>
    <property type="project" value="TreeGrafter"/>
</dbReference>
<dbReference type="Proteomes" id="UP001240236">
    <property type="component" value="Unassembled WGS sequence"/>
</dbReference>
<dbReference type="SUPFAM" id="SSF53254">
    <property type="entry name" value="Phosphoglycerate mutase-like"/>
    <property type="match status" value="1"/>
</dbReference>
<keyword evidence="3" id="KW-1185">Reference proteome</keyword>
<protein>
    <submittedName>
        <fullName evidence="2">Broad specificity phosphatase PhoE</fullName>
    </submittedName>
</protein>
<dbReference type="PANTHER" id="PTHR48100:SF44">
    <property type="entry name" value="PHOSPHATASE C1620.13-RELATED"/>
    <property type="match status" value="1"/>
</dbReference>
<evidence type="ECO:0000313" key="2">
    <source>
        <dbReference type="EMBL" id="MDQ0364445.1"/>
    </source>
</evidence>
<accession>A0AAE3VVJ8</accession>
<dbReference type="GO" id="GO:0005829">
    <property type="term" value="C:cytosol"/>
    <property type="evidence" value="ECO:0007669"/>
    <property type="project" value="TreeGrafter"/>
</dbReference>
<dbReference type="PANTHER" id="PTHR48100">
    <property type="entry name" value="BROAD-SPECIFICITY PHOSPHATASE YOR283W-RELATED"/>
    <property type="match status" value="1"/>
</dbReference>
<organism evidence="2 3">
    <name type="scientific">Catenuloplanes indicus</name>
    <dbReference type="NCBI Taxonomy" id="137267"/>
    <lineage>
        <taxon>Bacteria</taxon>
        <taxon>Bacillati</taxon>
        <taxon>Actinomycetota</taxon>
        <taxon>Actinomycetes</taxon>
        <taxon>Micromonosporales</taxon>
        <taxon>Micromonosporaceae</taxon>
        <taxon>Catenuloplanes</taxon>
    </lineage>
</organism>
<dbReference type="SMART" id="SM00855">
    <property type="entry name" value="PGAM"/>
    <property type="match status" value="1"/>
</dbReference>
<reference evidence="2 3" key="1">
    <citation type="submission" date="2023-07" db="EMBL/GenBank/DDBJ databases">
        <title>Sequencing the genomes of 1000 actinobacteria strains.</title>
        <authorList>
            <person name="Klenk H.-P."/>
        </authorList>
    </citation>
    <scope>NUCLEOTIDE SEQUENCE [LARGE SCALE GENOMIC DNA]</scope>
    <source>
        <strain evidence="2 3">DSM 44709</strain>
    </source>
</reference>
<dbReference type="Pfam" id="PF00300">
    <property type="entry name" value="His_Phos_1"/>
    <property type="match status" value="1"/>
</dbReference>
<sequence>MPDPVADATLWGADHLEVVFVRHGQPLPPGERAGPERDDPPLTTLGHRQAEAAAAALAGDMVDAVYSSDLARARQTAADLATVTGHRVRIVPALREIGLPDTGSRPAGLSVRAWERAGRRFVRHGRWDAFPGAEPRRAFRHRVRQALATVTARHRDDRRVVIVCHNGVLNAALADTLHTRRDYLTRPAHASLTRIHYTPHHRALWTLNETAHLTLDLLTG</sequence>
<gene>
    <name evidence="2" type="ORF">J2S42_001114</name>
</gene>
<dbReference type="CDD" id="cd07067">
    <property type="entry name" value="HP_PGM_like"/>
    <property type="match status" value="1"/>
</dbReference>
<dbReference type="InterPro" id="IPR029033">
    <property type="entry name" value="His_PPase_superfam"/>
</dbReference>
<dbReference type="InterPro" id="IPR050275">
    <property type="entry name" value="PGM_Phosphatase"/>
</dbReference>